<feature type="region of interest" description="Disordered" evidence="1">
    <location>
        <begin position="337"/>
        <end position="358"/>
    </location>
</feature>
<feature type="region of interest" description="Disordered" evidence="1">
    <location>
        <begin position="1211"/>
        <end position="1252"/>
    </location>
</feature>
<feature type="compositionally biased region" description="Polar residues" evidence="1">
    <location>
        <begin position="771"/>
        <end position="804"/>
    </location>
</feature>
<feature type="compositionally biased region" description="Basic and acidic residues" evidence="1">
    <location>
        <begin position="1044"/>
        <end position="1068"/>
    </location>
</feature>
<feature type="compositionally biased region" description="Low complexity" evidence="1">
    <location>
        <begin position="501"/>
        <end position="513"/>
    </location>
</feature>
<feature type="region of interest" description="Disordered" evidence="1">
    <location>
        <begin position="178"/>
        <end position="228"/>
    </location>
</feature>
<feature type="region of interest" description="Disordered" evidence="1">
    <location>
        <begin position="743"/>
        <end position="804"/>
    </location>
</feature>
<name>A0A9P7XNP8_9FUNG</name>
<evidence type="ECO:0000256" key="1">
    <source>
        <dbReference type="SAM" id="MobiDB-lite"/>
    </source>
</evidence>
<feature type="compositionally biased region" description="Polar residues" evidence="1">
    <location>
        <begin position="743"/>
        <end position="753"/>
    </location>
</feature>
<dbReference type="EMBL" id="JAHRHY010000017">
    <property type="protein sequence ID" value="KAG9063239.1"/>
    <property type="molecule type" value="Genomic_DNA"/>
</dbReference>
<evidence type="ECO:0000313" key="2">
    <source>
        <dbReference type="EMBL" id="KAG9063239.1"/>
    </source>
</evidence>
<keyword evidence="3" id="KW-1185">Reference proteome</keyword>
<feature type="compositionally biased region" description="Low complexity" evidence="1">
    <location>
        <begin position="960"/>
        <end position="974"/>
    </location>
</feature>
<feature type="compositionally biased region" description="Low complexity" evidence="1">
    <location>
        <begin position="1165"/>
        <end position="1181"/>
    </location>
</feature>
<feature type="compositionally biased region" description="Polar residues" evidence="1">
    <location>
        <begin position="344"/>
        <end position="358"/>
    </location>
</feature>
<evidence type="ECO:0000313" key="3">
    <source>
        <dbReference type="Proteomes" id="UP000707451"/>
    </source>
</evidence>
<protein>
    <submittedName>
        <fullName evidence="2">Uncharacterized protein</fullName>
    </submittedName>
</protein>
<feature type="compositionally biased region" description="Basic and acidic residues" evidence="1">
    <location>
        <begin position="996"/>
        <end position="1010"/>
    </location>
</feature>
<proteinExistence type="predicted"/>
<comment type="caution">
    <text evidence="2">The sequence shown here is derived from an EMBL/GenBank/DDBJ whole genome shotgun (WGS) entry which is preliminary data.</text>
</comment>
<sequence length="1314" mass="140467">MSSTSSILTLPAVDEPLELTKTAPILDPKIPFFKYLDMLTTISQNALSLRQQAYEIFLALNPSFSYASSFSASASSLSIRQQPVKVNKKIETLLESSMILLQRYYLIVHVSLPKLPSFRRRTHGNSLKAYEVRAAGYQVDLKQYQEEGGLLYLKACFVRAKAAERDLNKPVEPSFQVAGGASAGGAGGAPSPSPDGQMVAKAPTTWAKSVPTAKSTDKKDPEPSTGSTTIATLPVVVMVETPPKTKDHSSVLVAVVKRPPKTKDPPSVPVPDVVVDEQSPKTKEQQSVLTAVASIFPSSPPPSRHSSRRKKSGPEAQVKVEVEVEVTSTTINTAAIASAPATAGETTSQAPSKPAALNSTSLWKLERDLERLQKSGATMKDQSALIRTRAPKSTVTAIPTTAAPSTPTATPALLTAAALAQLSIATSPTATSTPLRSYLPAATSRPSPAAPSALISTPVHPTPATVNEHPSTVVIPENTTTAEQPKRSAKVDTVVIPAVTLTTPTPAGTPSTTHKPSTTRVTLSYSPPKEAAKSTNKRISPATGAIKGSGVVRNLIRQYETPSSASSTSSQSDRPDLQMNRRKKPTTTTAVTTSLTTPAGAPAIAANGLKTGNPSTSTITVAASTKTETGTTTTRGAGVGTGLLSRTRKDASPDLGDKQILSSLSYRDHLGLAPVSASVVKTRPVQNTPTRNRGSIRAENNNNGLTQPIDPPVPNTSASSASHSLSKAQSAITKSALILETHQTTHTQGQSRDQASKPRTAAEAVKDSYLHRSQTNVGADKQSSLQVPAQGQQSRIRPTFNDNDLWNNQSPPLSQARMVSSSSANTAIATIFRAGAESKPVVALGDPSFTPSNPPLGARPVAAVMSKANFSNRSSPISTPSKAMSSQESIKSWRRDVPVAASVSHPPNMCIQDENISTSAGPNTNQPAVDWLSEADYEDNDEEDDGLSHVDLIRIPTMSSVRSSATTTTSFSASHPLGSDRFKPRHRPSLSSALVQEKKQEETTKEDGKEVKRKPSRYVPDTDESDTDTANLQILEVPPTRDTQAWHEMRSRVLEHEREEEERRRLEEDGGDGGGPENNYGGYSQLEPQPRHDSKYSTTRANTNRQRQTATSSQPKLSHALKSRAPSFTQPFKPEHHHPFQHLSINSTHQHVSQHGPRSTGHYASTISSTSTRSIRQPSLAHSISPASSALISLRGTPAPTVAPSIKSFATGSTTTLEPPKFYPPSFTSSTVANAAPRSHYPNQGQTDDGTTDMAMRNIRAREAKVLGSLAEPTLGSQLRQLNAQSAATLVRNRSYYGHQHQQSQQQHQQHQHQ</sequence>
<feature type="region of interest" description="Disordered" evidence="1">
    <location>
        <begin position="960"/>
        <end position="1122"/>
    </location>
</feature>
<accession>A0A9P7XNP8</accession>
<reference evidence="2" key="1">
    <citation type="submission" date="2021-06" db="EMBL/GenBank/DDBJ databases">
        <title>Genome Sequence of Mortierella hyaline Strain SCG-10, a Cold-Adapted, Nitrate-Reducing Fungus Isolated from Soil in Minnesota, USA.</title>
        <authorList>
            <person name="Aldossari N."/>
        </authorList>
    </citation>
    <scope>NUCLEOTIDE SEQUENCE</scope>
    <source>
        <strain evidence="2">SCG-10</strain>
    </source>
</reference>
<feature type="region of interest" description="Disordered" evidence="1">
    <location>
        <begin position="1151"/>
        <end position="1181"/>
    </location>
</feature>
<feature type="compositionally biased region" description="Polar residues" evidence="1">
    <location>
        <begin position="514"/>
        <end position="525"/>
    </location>
</feature>
<feature type="compositionally biased region" description="Low complexity" evidence="1">
    <location>
        <begin position="717"/>
        <end position="729"/>
    </location>
</feature>
<organism evidence="2 3">
    <name type="scientific">Linnemannia hyalina</name>
    <dbReference type="NCBI Taxonomy" id="64524"/>
    <lineage>
        <taxon>Eukaryota</taxon>
        <taxon>Fungi</taxon>
        <taxon>Fungi incertae sedis</taxon>
        <taxon>Mucoromycota</taxon>
        <taxon>Mortierellomycotina</taxon>
        <taxon>Mortierellomycetes</taxon>
        <taxon>Mortierellales</taxon>
        <taxon>Mortierellaceae</taxon>
        <taxon>Linnemannia</taxon>
    </lineage>
</organism>
<feature type="compositionally biased region" description="Low complexity" evidence="1">
    <location>
        <begin position="1098"/>
        <end position="1111"/>
    </location>
</feature>
<gene>
    <name evidence="2" type="ORF">KI688_004843</name>
</gene>
<feature type="region of interest" description="Disordered" evidence="1">
    <location>
        <begin position="256"/>
        <end position="321"/>
    </location>
</feature>
<feature type="region of interest" description="Disordered" evidence="1">
    <location>
        <begin position="681"/>
        <end position="729"/>
    </location>
</feature>
<feature type="compositionally biased region" description="Low complexity" evidence="1">
    <location>
        <begin position="563"/>
        <end position="572"/>
    </location>
</feature>
<feature type="region of interest" description="Disordered" evidence="1">
    <location>
        <begin position="501"/>
        <end position="545"/>
    </location>
</feature>
<dbReference type="OrthoDB" id="2433870at2759"/>
<feature type="region of interest" description="Disordered" evidence="1">
    <location>
        <begin position="560"/>
        <end position="594"/>
    </location>
</feature>
<feature type="compositionally biased region" description="Polar residues" evidence="1">
    <location>
        <begin position="684"/>
        <end position="706"/>
    </location>
</feature>
<dbReference type="Proteomes" id="UP000707451">
    <property type="component" value="Unassembled WGS sequence"/>
</dbReference>